<dbReference type="Proteomes" id="UP001054821">
    <property type="component" value="Chromosome 1"/>
</dbReference>
<dbReference type="GO" id="GO:0005524">
    <property type="term" value="F:ATP binding"/>
    <property type="evidence" value="ECO:0007669"/>
    <property type="project" value="UniProtKB-KW"/>
</dbReference>
<dbReference type="InterPro" id="IPR013632">
    <property type="entry name" value="Rad51_C"/>
</dbReference>
<evidence type="ECO:0000256" key="1">
    <source>
        <dbReference type="ARBA" id="ARBA00004123"/>
    </source>
</evidence>
<evidence type="ECO:0000256" key="6">
    <source>
        <dbReference type="ARBA" id="ARBA00023242"/>
    </source>
</evidence>
<dbReference type="GO" id="GO:0090656">
    <property type="term" value="P:t-circle formation"/>
    <property type="evidence" value="ECO:0007669"/>
    <property type="project" value="TreeGrafter"/>
</dbReference>
<keyword evidence="2" id="KW-0547">Nucleotide-binding</keyword>
<dbReference type="InterPro" id="IPR020588">
    <property type="entry name" value="RecA_ATP-bd"/>
</dbReference>
<comment type="subcellular location">
    <subcellularLocation>
        <location evidence="1">Nucleus</location>
    </subcellularLocation>
</comment>
<keyword evidence="3" id="KW-0227">DNA damage</keyword>
<proteinExistence type="predicted"/>
<dbReference type="Pfam" id="PF08423">
    <property type="entry name" value="Rad51"/>
    <property type="match status" value="1"/>
</dbReference>
<dbReference type="InterPro" id="IPR027417">
    <property type="entry name" value="P-loop_NTPase"/>
</dbReference>
<dbReference type="GO" id="GO:0140664">
    <property type="term" value="F:ATP-dependent DNA damage sensor activity"/>
    <property type="evidence" value="ECO:0007669"/>
    <property type="project" value="InterPro"/>
</dbReference>
<keyword evidence="4" id="KW-0067">ATP-binding</keyword>
<dbReference type="PANTHER" id="PTHR46487:SF1">
    <property type="entry name" value="DNA REPAIR PROTEIN XRCC3"/>
    <property type="match status" value="1"/>
</dbReference>
<dbReference type="GO" id="GO:0000722">
    <property type="term" value="P:telomere maintenance via recombination"/>
    <property type="evidence" value="ECO:0007669"/>
    <property type="project" value="TreeGrafter"/>
</dbReference>
<evidence type="ECO:0000313" key="9">
    <source>
        <dbReference type="Proteomes" id="UP001054821"/>
    </source>
</evidence>
<keyword evidence="9" id="KW-1185">Reference proteome</keyword>
<dbReference type="PRINTS" id="PR01874">
    <property type="entry name" value="DNAREPAIRADA"/>
</dbReference>
<dbReference type="AlphaFoldDB" id="A0AAD4ZX31"/>
<gene>
    <name evidence="8" type="ORF">L3X38_008770</name>
</gene>
<dbReference type="GO" id="GO:0005657">
    <property type="term" value="C:replication fork"/>
    <property type="evidence" value="ECO:0007669"/>
    <property type="project" value="TreeGrafter"/>
</dbReference>
<organism evidence="8 9">
    <name type="scientific">Prunus dulcis</name>
    <name type="common">Almond</name>
    <name type="synonym">Amygdalus dulcis</name>
    <dbReference type="NCBI Taxonomy" id="3755"/>
    <lineage>
        <taxon>Eukaryota</taxon>
        <taxon>Viridiplantae</taxon>
        <taxon>Streptophyta</taxon>
        <taxon>Embryophyta</taxon>
        <taxon>Tracheophyta</taxon>
        <taxon>Spermatophyta</taxon>
        <taxon>Magnoliopsida</taxon>
        <taxon>eudicotyledons</taxon>
        <taxon>Gunneridae</taxon>
        <taxon>Pentapetalae</taxon>
        <taxon>rosids</taxon>
        <taxon>fabids</taxon>
        <taxon>Rosales</taxon>
        <taxon>Rosaceae</taxon>
        <taxon>Amygdaloideae</taxon>
        <taxon>Amygdaleae</taxon>
        <taxon>Prunus</taxon>
    </lineage>
</organism>
<dbReference type="EMBL" id="JAJFAZ020000001">
    <property type="protein sequence ID" value="KAI5355875.1"/>
    <property type="molecule type" value="Genomic_DNA"/>
</dbReference>
<evidence type="ECO:0000259" key="7">
    <source>
        <dbReference type="PROSITE" id="PS50162"/>
    </source>
</evidence>
<dbReference type="GO" id="GO:0045003">
    <property type="term" value="P:double-strand break repair via synthesis-dependent strand annealing"/>
    <property type="evidence" value="ECO:0007669"/>
    <property type="project" value="TreeGrafter"/>
</dbReference>
<name>A0AAD4ZX31_PRUDU</name>
<evidence type="ECO:0000256" key="3">
    <source>
        <dbReference type="ARBA" id="ARBA00022763"/>
    </source>
</evidence>
<accession>A0AAD4ZX31</accession>
<evidence type="ECO:0000313" key="8">
    <source>
        <dbReference type="EMBL" id="KAI5355875.1"/>
    </source>
</evidence>
<dbReference type="GO" id="GO:0033065">
    <property type="term" value="C:Rad51C-XRCC3 complex"/>
    <property type="evidence" value="ECO:0007669"/>
    <property type="project" value="TreeGrafter"/>
</dbReference>
<reference evidence="8 9" key="1">
    <citation type="journal article" date="2022" name="G3 (Bethesda)">
        <title>Whole-genome sequence and methylome profiling of the almond [Prunus dulcis (Mill.) D.A. Webb] cultivar 'Nonpareil'.</title>
        <authorList>
            <person name="D'Amico-Willman K.M."/>
            <person name="Ouma W.Z."/>
            <person name="Meulia T."/>
            <person name="Sideli G.M."/>
            <person name="Gradziel T.M."/>
            <person name="Fresnedo-Ramirez J."/>
        </authorList>
    </citation>
    <scope>NUCLEOTIDE SEQUENCE [LARGE SCALE GENOMIC DNA]</scope>
    <source>
        <strain evidence="8">Clone GOH B32 T37-40</strain>
    </source>
</reference>
<dbReference type="CDD" id="cd19491">
    <property type="entry name" value="XRCC3"/>
    <property type="match status" value="1"/>
</dbReference>
<feature type="domain" description="RecA family profile 1" evidence="7">
    <location>
        <begin position="12"/>
        <end position="193"/>
    </location>
</feature>
<dbReference type="PANTHER" id="PTHR46487">
    <property type="entry name" value="DNA REPAIR PROTEIN XRCC3"/>
    <property type="match status" value="1"/>
</dbReference>
<evidence type="ECO:0000256" key="4">
    <source>
        <dbReference type="ARBA" id="ARBA00022840"/>
    </source>
</evidence>
<evidence type="ECO:0000256" key="2">
    <source>
        <dbReference type="ARBA" id="ARBA00022741"/>
    </source>
</evidence>
<comment type="caution">
    <text evidence="8">The sequence shown here is derived from an EMBL/GenBank/DDBJ whole genome shotgun (WGS) entry which is preliminary data.</text>
</comment>
<dbReference type="PROSITE" id="PS50162">
    <property type="entry name" value="RECA_2"/>
    <property type="match status" value="1"/>
</dbReference>
<keyword evidence="6" id="KW-0539">Nucleus</keyword>
<evidence type="ECO:0000256" key="5">
    <source>
        <dbReference type="ARBA" id="ARBA00023204"/>
    </source>
</evidence>
<dbReference type="InterPro" id="IPR047348">
    <property type="entry name" value="XRCC3-like_C"/>
</dbReference>
<protein>
    <recommendedName>
        <fullName evidence="7">RecA family profile 1 domain-containing protein</fullName>
    </recommendedName>
</protein>
<sequence length="386" mass="42953">MTPQNLMLLPLSTPKLSIGCPILDDCLGGGIPCNSITELVGESGYGKTQLCLQLIVRAQLPPSHGGLEGSSIYIFTKFSFSFRRLRQLGNLYHASYPNLIRLEPLEDIYVHSVHDGQQLIHVLGDIEAFISIDHTRLPVKLIVIDSIAALFRSQYQTTPADLKRWYEMFFNIFGTLKGLANKFGLAVVVTNQVVDFIGPHDGVNGVRLGNLESLDTSGRRVSLALGLAWAHCINSRVFLARHEQSIGVNIRNAPSTIRKEGIVGVLRYFYCGLRNHILSTFSKWCPLLAREFLLVTERVVEIAKAIDDEDGLIGALNAFHRHFPHSKFEDKPESLPARSGLFCISSFCSTIPHQQTTSDSDMYNYLQVLNLVVAITIIAIDEEFAK</sequence>
<keyword evidence="5" id="KW-0234">DNA repair</keyword>
<dbReference type="Gene3D" id="3.40.50.300">
    <property type="entry name" value="P-loop containing nucleotide triphosphate hydrolases"/>
    <property type="match status" value="1"/>
</dbReference>
<dbReference type="SUPFAM" id="SSF52540">
    <property type="entry name" value="P-loop containing nucleoside triphosphate hydrolases"/>
    <property type="match status" value="1"/>
</dbReference>
<dbReference type="GO" id="GO:0071140">
    <property type="term" value="P:resolution of mitotic recombination intermediates"/>
    <property type="evidence" value="ECO:0007669"/>
    <property type="project" value="TreeGrafter"/>
</dbReference>
<dbReference type="GO" id="GO:0000400">
    <property type="term" value="F:four-way junction DNA binding"/>
    <property type="evidence" value="ECO:0007669"/>
    <property type="project" value="TreeGrafter"/>
</dbReference>